<dbReference type="Proteomes" id="UP001629744">
    <property type="component" value="Unassembled WGS sequence"/>
</dbReference>
<evidence type="ECO:0000313" key="11">
    <source>
        <dbReference type="EMBL" id="MFM1726694.1"/>
    </source>
</evidence>
<sequence>MSAYGLLAGAIACEIVATLSLKAADGFSRLLPSVIVVIGYATAFALLGFALQRGLDVGVGYAIWSAVGTTAVAVLGVLLFRESLSVTAIGGIALIIAGVVLIELGNRATTGSPEQPDPAAAVVHDH</sequence>
<comment type="caution">
    <text evidence="11">The sequence shown here is derived from an EMBL/GenBank/DDBJ whole genome shotgun (WGS) entry which is preliminary data.</text>
</comment>
<dbReference type="PANTHER" id="PTHR30561:SF1">
    <property type="entry name" value="MULTIDRUG TRANSPORTER EMRE"/>
    <property type="match status" value="1"/>
</dbReference>
<keyword evidence="12" id="KW-1185">Reference proteome</keyword>
<evidence type="ECO:0000256" key="6">
    <source>
        <dbReference type="ARBA" id="ARBA00022989"/>
    </source>
</evidence>
<evidence type="ECO:0000256" key="8">
    <source>
        <dbReference type="ARBA" id="ARBA00023251"/>
    </source>
</evidence>
<dbReference type="InterPro" id="IPR037185">
    <property type="entry name" value="EmrE-like"/>
</dbReference>
<keyword evidence="7 10" id="KW-0472">Membrane</keyword>
<evidence type="ECO:0000256" key="3">
    <source>
        <dbReference type="ARBA" id="ARBA00022448"/>
    </source>
</evidence>
<gene>
    <name evidence="11" type="ORF">ABEU19_000132</name>
</gene>
<keyword evidence="5 9" id="KW-0812">Transmembrane</keyword>
<evidence type="ECO:0000256" key="5">
    <source>
        <dbReference type="ARBA" id="ARBA00022692"/>
    </source>
</evidence>
<feature type="transmembrane region" description="Helical" evidence="10">
    <location>
        <begin position="30"/>
        <end position="51"/>
    </location>
</feature>
<organism evidence="11 12">
    <name type="scientific">Prescottella soli</name>
    <dbReference type="NCBI Taxonomy" id="1543852"/>
    <lineage>
        <taxon>Bacteria</taxon>
        <taxon>Bacillati</taxon>
        <taxon>Actinomycetota</taxon>
        <taxon>Actinomycetes</taxon>
        <taxon>Mycobacteriales</taxon>
        <taxon>Nocardiaceae</taxon>
        <taxon>Prescottella</taxon>
    </lineage>
</organism>
<comment type="subcellular location">
    <subcellularLocation>
        <location evidence="1 9">Cell membrane</location>
        <topology evidence="1 9">Multi-pass membrane protein</topology>
    </subcellularLocation>
</comment>
<keyword evidence="4" id="KW-1003">Cell membrane</keyword>
<feature type="transmembrane region" description="Helical" evidence="10">
    <location>
        <begin position="86"/>
        <end position="105"/>
    </location>
</feature>
<evidence type="ECO:0000256" key="7">
    <source>
        <dbReference type="ARBA" id="ARBA00023136"/>
    </source>
</evidence>
<comment type="similarity">
    <text evidence="2">Belongs to the drug/metabolite transporter (DMT) superfamily. Small multidrug resistance (SMR) (TC 2.A.7.1) family. Mmr subfamily.</text>
</comment>
<reference evidence="11 12" key="1">
    <citation type="submission" date="2023-11" db="EMBL/GenBank/DDBJ databases">
        <authorList>
            <person name="Val-Calvo J."/>
            <person name="Scortti M."/>
            <person name="Vazquez-Boland J."/>
        </authorList>
    </citation>
    <scope>NUCLEOTIDE SEQUENCE [LARGE SCALE GENOMIC DNA]</scope>
    <source>
        <strain evidence="11 12">DSM 46662</strain>
    </source>
</reference>
<evidence type="ECO:0000256" key="10">
    <source>
        <dbReference type="SAM" id="Phobius"/>
    </source>
</evidence>
<dbReference type="EMBL" id="JBDLNU010000001">
    <property type="protein sequence ID" value="MFM1726694.1"/>
    <property type="molecule type" value="Genomic_DNA"/>
</dbReference>
<keyword evidence="3" id="KW-0813">Transport</keyword>
<dbReference type="RefSeq" id="WP_348609946.1">
    <property type="nucleotide sequence ID" value="NZ_CP157276.1"/>
</dbReference>
<dbReference type="SUPFAM" id="SSF103481">
    <property type="entry name" value="Multidrug resistance efflux transporter EmrE"/>
    <property type="match status" value="1"/>
</dbReference>
<dbReference type="InterPro" id="IPR000390">
    <property type="entry name" value="Small_drug/metabolite_transptr"/>
</dbReference>
<protein>
    <submittedName>
        <fullName evidence="11">SMR family transporter</fullName>
    </submittedName>
</protein>
<evidence type="ECO:0000256" key="9">
    <source>
        <dbReference type="RuleBase" id="RU003942"/>
    </source>
</evidence>
<dbReference type="InterPro" id="IPR045324">
    <property type="entry name" value="Small_multidrug_res"/>
</dbReference>
<evidence type="ECO:0000256" key="1">
    <source>
        <dbReference type="ARBA" id="ARBA00004651"/>
    </source>
</evidence>
<keyword evidence="8" id="KW-0046">Antibiotic resistance</keyword>
<dbReference type="Pfam" id="PF00893">
    <property type="entry name" value="Multi_Drug_Res"/>
    <property type="match status" value="1"/>
</dbReference>
<evidence type="ECO:0000313" key="12">
    <source>
        <dbReference type="Proteomes" id="UP001629744"/>
    </source>
</evidence>
<proteinExistence type="inferred from homology"/>
<dbReference type="PANTHER" id="PTHR30561">
    <property type="entry name" value="SMR FAMILY PROTON-DEPENDENT DRUG EFFLUX TRANSPORTER SUGE"/>
    <property type="match status" value="1"/>
</dbReference>
<accession>A0ABW9FN63</accession>
<evidence type="ECO:0000256" key="4">
    <source>
        <dbReference type="ARBA" id="ARBA00022475"/>
    </source>
</evidence>
<feature type="transmembrane region" description="Helical" evidence="10">
    <location>
        <begin position="58"/>
        <end position="80"/>
    </location>
</feature>
<dbReference type="Gene3D" id="1.10.3730.20">
    <property type="match status" value="1"/>
</dbReference>
<name>A0ABW9FN63_9NOCA</name>
<evidence type="ECO:0000256" key="2">
    <source>
        <dbReference type="ARBA" id="ARBA00007822"/>
    </source>
</evidence>
<keyword evidence="6 10" id="KW-1133">Transmembrane helix</keyword>